<dbReference type="PANTHER" id="PTHR47245:SF2">
    <property type="entry name" value="PEPTIDYL-PROLYL CIS-TRANS ISOMERASE HP_0175-RELATED"/>
    <property type="match status" value="1"/>
</dbReference>
<protein>
    <recommendedName>
        <fullName evidence="3">PpiC domain-containing protein</fullName>
    </recommendedName>
</protein>
<dbReference type="PROSITE" id="PS50198">
    <property type="entry name" value="PPIC_PPIASE_2"/>
    <property type="match status" value="2"/>
</dbReference>
<evidence type="ECO:0000256" key="2">
    <source>
        <dbReference type="PROSITE-ProRule" id="PRU00278"/>
    </source>
</evidence>
<dbReference type="SUPFAM" id="SSF109998">
    <property type="entry name" value="Triger factor/SurA peptide-binding domain-like"/>
    <property type="match status" value="1"/>
</dbReference>
<organism evidence="4 5">
    <name type="scientific">candidate division TA06 bacterium</name>
    <dbReference type="NCBI Taxonomy" id="2250710"/>
    <lineage>
        <taxon>Bacteria</taxon>
        <taxon>Bacteria division TA06</taxon>
    </lineage>
</organism>
<keyword evidence="1" id="KW-0574">Periplasm</keyword>
<dbReference type="Gene3D" id="3.10.50.40">
    <property type="match status" value="2"/>
</dbReference>
<dbReference type="SUPFAM" id="SSF54534">
    <property type="entry name" value="FKBP-like"/>
    <property type="match status" value="2"/>
</dbReference>
<dbReference type="InterPro" id="IPR050245">
    <property type="entry name" value="PrsA_foldase"/>
</dbReference>
<reference evidence="4 5" key="1">
    <citation type="submission" date="2018-06" db="EMBL/GenBank/DDBJ databases">
        <title>Extensive metabolic versatility and redundancy in microbially diverse, dynamic hydrothermal sediments.</title>
        <authorList>
            <person name="Dombrowski N."/>
            <person name="Teske A."/>
            <person name="Baker B.J."/>
        </authorList>
    </citation>
    <scope>NUCLEOTIDE SEQUENCE [LARGE SCALE GENOMIC DNA]</scope>
    <source>
        <strain evidence="4">B35_G9</strain>
    </source>
</reference>
<evidence type="ECO:0000259" key="3">
    <source>
        <dbReference type="PROSITE" id="PS50198"/>
    </source>
</evidence>
<dbReference type="Pfam" id="PF00639">
    <property type="entry name" value="Rotamase"/>
    <property type="match status" value="2"/>
</dbReference>
<keyword evidence="2" id="KW-0697">Rotamase</keyword>
<evidence type="ECO:0000256" key="1">
    <source>
        <dbReference type="ARBA" id="ARBA00022764"/>
    </source>
</evidence>
<dbReference type="InterPro" id="IPR046357">
    <property type="entry name" value="PPIase_dom_sf"/>
</dbReference>
<keyword evidence="2" id="KW-0413">Isomerase</keyword>
<evidence type="ECO:0000313" key="5">
    <source>
        <dbReference type="Proteomes" id="UP000282321"/>
    </source>
</evidence>
<dbReference type="InterPro" id="IPR023058">
    <property type="entry name" value="PPIase_PpiC_CS"/>
</dbReference>
<dbReference type="Gene3D" id="1.10.4030.10">
    <property type="entry name" value="Porin chaperone SurA, peptide-binding domain"/>
    <property type="match status" value="1"/>
</dbReference>
<gene>
    <name evidence="4" type="ORF">DRP44_07750</name>
</gene>
<sequence>MRKHLLFFLIIPILFQFILLGAETLNDRIEAVVENEVITSGELQTQLFTYYLQNRITDTTKTTRDSIANIILQQMINDKVIKVKAEEDTTITVDNSEVESEVEKNIEKIKENYPDDTTFFKALQQEGLTLSKLKQRYRTKAREQILARKFFQNKIGYIPEVTQSEIDSFYNANKDSIPDHLPGEYTLSHIYIVYKPGKHSLSLLENKVKSILKQYADGVSFSKLARKYSEDTLSSSHGGVLGKLTKSDMLPEIYSQISDMGEGEIRVVQSRLGYHIVLCTGRDGDKYVLSHILLVPKVTRADSLEMQRTAEKVYKLLQKGKPFKELVKKYSDDITTKDKDGLIGTFEEAKMSPQLLQYLKGLKTGDFTRIINTPNGFEILYIDAYKPGKRLSEDEIRNSIRAILSQMKQQEALNKLVDRLKKDVYIRVYD</sequence>
<proteinExistence type="predicted"/>
<dbReference type="PANTHER" id="PTHR47245">
    <property type="entry name" value="PEPTIDYLPROLYL ISOMERASE"/>
    <property type="match status" value="1"/>
</dbReference>
<dbReference type="EMBL" id="QNBC01000135">
    <property type="protein sequence ID" value="RKX64759.1"/>
    <property type="molecule type" value="Genomic_DNA"/>
</dbReference>
<dbReference type="InterPro" id="IPR015391">
    <property type="entry name" value="SurA_N"/>
</dbReference>
<dbReference type="Pfam" id="PF09312">
    <property type="entry name" value="SurA_N"/>
    <property type="match status" value="1"/>
</dbReference>
<dbReference type="InterPro" id="IPR027304">
    <property type="entry name" value="Trigger_fact/SurA_dom_sf"/>
</dbReference>
<dbReference type="InterPro" id="IPR000297">
    <property type="entry name" value="PPIase_PpiC"/>
</dbReference>
<feature type="domain" description="PpiC" evidence="3">
    <location>
        <begin position="182"/>
        <end position="281"/>
    </location>
</feature>
<dbReference type="GO" id="GO:0003755">
    <property type="term" value="F:peptidyl-prolyl cis-trans isomerase activity"/>
    <property type="evidence" value="ECO:0007669"/>
    <property type="project" value="UniProtKB-KW"/>
</dbReference>
<accession>A0A660S590</accession>
<feature type="domain" description="PpiC" evidence="3">
    <location>
        <begin position="284"/>
        <end position="384"/>
    </location>
</feature>
<dbReference type="PROSITE" id="PS01096">
    <property type="entry name" value="PPIC_PPIASE_1"/>
    <property type="match status" value="1"/>
</dbReference>
<evidence type="ECO:0000313" key="4">
    <source>
        <dbReference type="EMBL" id="RKX64759.1"/>
    </source>
</evidence>
<name>A0A660S590_UNCT6</name>
<dbReference type="AlphaFoldDB" id="A0A660S590"/>
<comment type="caution">
    <text evidence="4">The sequence shown here is derived from an EMBL/GenBank/DDBJ whole genome shotgun (WGS) entry which is preliminary data.</text>
</comment>
<dbReference type="Proteomes" id="UP000282321">
    <property type="component" value="Unassembled WGS sequence"/>
</dbReference>